<reference evidence="1 2" key="1">
    <citation type="submission" date="2016-10" db="EMBL/GenBank/DDBJ databases">
        <authorList>
            <person name="de Groot N.N."/>
        </authorList>
    </citation>
    <scope>NUCLEOTIDE SEQUENCE [LARGE SCALE GENOMIC DNA]</scope>
    <source>
        <strain evidence="1 2">CGMCC 1.5012</strain>
    </source>
</reference>
<dbReference type="AlphaFoldDB" id="A0A1H0DMV5"/>
<dbReference type="RefSeq" id="WP_092641811.1">
    <property type="nucleotide sequence ID" value="NZ_FNID01000029.1"/>
</dbReference>
<evidence type="ECO:0000313" key="2">
    <source>
        <dbReference type="Proteomes" id="UP000199182"/>
    </source>
</evidence>
<accession>A0A1H0DMV5</accession>
<name>A0A1H0DMV5_9FIRM</name>
<dbReference type="InterPro" id="IPR010021">
    <property type="entry name" value="PGPP1/Gep4"/>
</dbReference>
<proteinExistence type="predicted"/>
<dbReference type="GO" id="GO:0005737">
    <property type="term" value="C:cytoplasm"/>
    <property type="evidence" value="ECO:0007669"/>
    <property type="project" value="TreeGrafter"/>
</dbReference>
<protein>
    <recommendedName>
        <fullName evidence="3">YqeG family HAD IIIA-type phosphatase</fullName>
    </recommendedName>
</protein>
<dbReference type="InterPro" id="IPR036412">
    <property type="entry name" value="HAD-like_sf"/>
</dbReference>
<dbReference type="CDD" id="cd16416">
    <property type="entry name" value="HAD_BsYqeG-like"/>
    <property type="match status" value="1"/>
</dbReference>
<dbReference type="PANTHER" id="PTHR19288">
    <property type="entry name" value="4-NITROPHENYLPHOSPHATASE-RELATED"/>
    <property type="match status" value="1"/>
</dbReference>
<dbReference type="GO" id="GO:0008962">
    <property type="term" value="F:phosphatidylglycerophosphatase activity"/>
    <property type="evidence" value="ECO:0007669"/>
    <property type="project" value="InterPro"/>
</dbReference>
<gene>
    <name evidence="1" type="ORF">SAMN05192585_12930</name>
</gene>
<dbReference type="NCBIfam" id="TIGR01662">
    <property type="entry name" value="HAD-SF-IIIA"/>
    <property type="match status" value="1"/>
</dbReference>
<dbReference type="Pfam" id="PF13242">
    <property type="entry name" value="Hydrolase_like"/>
    <property type="match status" value="1"/>
</dbReference>
<evidence type="ECO:0000313" key="1">
    <source>
        <dbReference type="EMBL" id="SDN71408.1"/>
    </source>
</evidence>
<dbReference type="Proteomes" id="UP000199182">
    <property type="component" value="Unassembled WGS sequence"/>
</dbReference>
<keyword evidence="2" id="KW-1185">Reference proteome</keyword>
<evidence type="ECO:0008006" key="3">
    <source>
        <dbReference type="Google" id="ProtNLM"/>
    </source>
</evidence>
<dbReference type="STRING" id="258515.SAMN05192585_12930"/>
<dbReference type="EMBL" id="FNID01000029">
    <property type="protein sequence ID" value="SDN71408.1"/>
    <property type="molecule type" value="Genomic_DNA"/>
</dbReference>
<dbReference type="PANTHER" id="PTHR19288:SF25">
    <property type="entry name" value="PHOSPHATIDYLGLYCEROPHOSPHATASE GEP4, MITOCHONDRIAL"/>
    <property type="match status" value="1"/>
</dbReference>
<dbReference type="SUPFAM" id="SSF56784">
    <property type="entry name" value="HAD-like"/>
    <property type="match status" value="1"/>
</dbReference>
<dbReference type="InterPro" id="IPR006549">
    <property type="entry name" value="HAD-SF_hydro_IIIA"/>
</dbReference>
<sequence length="168" mass="19237">MRNRKVPDLILERVWQINETVLSQLNIKALILDVDNTLSVHGAPIPAGEVVPWMQKMNEIKVPLIILSNNTQKRVQPFAKRLNLEFVHFAIKPLPGGFKRAARLLKLPPEQIGVVGDQIFTDILGGNLAGMKTILVMPLGESGTRFIKFKRYFEKKYINLYYKNKRDE</sequence>
<organism evidence="1 2">
    <name type="scientific">Acetanaerobacterium elongatum</name>
    <dbReference type="NCBI Taxonomy" id="258515"/>
    <lineage>
        <taxon>Bacteria</taxon>
        <taxon>Bacillati</taxon>
        <taxon>Bacillota</taxon>
        <taxon>Clostridia</taxon>
        <taxon>Eubacteriales</taxon>
        <taxon>Oscillospiraceae</taxon>
        <taxon>Acetanaerobacterium</taxon>
    </lineage>
</organism>
<dbReference type="OrthoDB" id="9787572at2"/>
<dbReference type="Gene3D" id="3.40.50.1000">
    <property type="entry name" value="HAD superfamily/HAD-like"/>
    <property type="match status" value="1"/>
</dbReference>
<dbReference type="InterPro" id="IPR023214">
    <property type="entry name" value="HAD_sf"/>
</dbReference>
<dbReference type="NCBIfam" id="TIGR01668">
    <property type="entry name" value="YqeG_hyp_ppase"/>
    <property type="match status" value="1"/>
</dbReference>